<dbReference type="Proteomes" id="UP001054846">
    <property type="component" value="Chromosome"/>
</dbReference>
<gene>
    <name evidence="4" type="ORF">ISF26_08360</name>
</gene>
<dbReference type="Gene3D" id="1.10.357.10">
    <property type="entry name" value="Tetracycline Repressor, domain 2"/>
    <property type="match status" value="1"/>
</dbReference>
<feature type="DNA-binding region" description="H-T-H motif" evidence="2">
    <location>
        <begin position="35"/>
        <end position="54"/>
    </location>
</feature>
<dbReference type="PRINTS" id="PR00455">
    <property type="entry name" value="HTHTETR"/>
</dbReference>
<keyword evidence="1 2" id="KW-0238">DNA-binding</keyword>
<dbReference type="InterPro" id="IPR001647">
    <property type="entry name" value="HTH_TetR"/>
</dbReference>
<evidence type="ECO:0000259" key="3">
    <source>
        <dbReference type="PROSITE" id="PS50977"/>
    </source>
</evidence>
<dbReference type="InterPro" id="IPR036271">
    <property type="entry name" value="Tet_transcr_reg_TetR-rel_C_sf"/>
</dbReference>
<accession>A0ABY3PRE1</accession>
<dbReference type="InterPro" id="IPR050624">
    <property type="entry name" value="HTH-type_Tx_Regulator"/>
</dbReference>
<evidence type="ECO:0000256" key="1">
    <source>
        <dbReference type="ARBA" id="ARBA00023125"/>
    </source>
</evidence>
<organism evidence="4 5">
    <name type="scientific">Gloeobacter morelensis MG652769</name>
    <dbReference type="NCBI Taxonomy" id="2781736"/>
    <lineage>
        <taxon>Bacteria</taxon>
        <taxon>Bacillati</taxon>
        <taxon>Cyanobacteriota</taxon>
        <taxon>Cyanophyceae</taxon>
        <taxon>Gloeobacterales</taxon>
        <taxon>Gloeobacteraceae</taxon>
        <taxon>Gloeobacter</taxon>
        <taxon>Gloeobacter morelensis</taxon>
    </lineage>
</organism>
<proteinExistence type="predicted"/>
<keyword evidence="5" id="KW-1185">Reference proteome</keyword>
<dbReference type="Pfam" id="PF00440">
    <property type="entry name" value="TetR_N"/>
    <property type="match status" value="1"/>
</dbReference>
<dbReference type="RefSeq" id="WP_230843451.1">
    <property type="nucleotide sequence ID" value="NZ_CP063845.1"/>
</dbReference>
<feature type="domain" description="HTH tetR-type" evidence="3">
    <location>
        <begin position="12"/>
        <end position="72"/>
    </location>
</feature>
<dbReference type="InterPro" id="IPR009057">
    <property type="entry name" value="Homeodomain-like_sf"/>
</dbReference>
<dbReference type="PROSITE" id="PS50977">
    <property type="entry name" value="HTH_TETR_2"/>
    <property type="match status" value="1"/>
</dbReference>
<dbReference type="PANTHER" id="PTHR43479:SF7">
    <property type="entry name" value="TETR-FAMILY TRANSCRIPTIONAL REGULATOR"/>
    <property type="match status" value="1"/>
</dbReference>
<dbReference type="EMBL" id="CP063845">
    <property type="protein sequence ID" value="UFP96204.1"/>
    <property type="molecule type" value="Genomic_DNA"/>
</dbReference>
<evidence type="ECO:0000313" key="5">
    <source>
        <dbReference type="Proteomes" id="UP001054846"/>
    </source>
</evidence>
<dbReference type="Pfam" id="PF14278">
    <property type="entry name" value="TetR_C_8"/>
    <property type="match status" value="1"/>
</dbReference>
<name>A0ABY3PRE1_9CYAN</name>
<evidence type="ECO:0000256" key="2">
    <source>
        <dbReference type="PROSITE-ProRule" id="PRU00335"/>
    </source>
</evidence>
<dbReference type="PANTHER" id="PTHR43479">
    <property type="entry name" value="ACREF/ENVCD OPERON REPRESSOR-RELATED"/>
    <property type="match status" value="1"/>
</dbReference>
<dbReference type="SUPFAM" id="SSF48498">
    <property type="entry name" value="Tetracyclin repressor-like, C-terminal domain"/>
    <property type="match status" value="1"/>
</dbReference>
<dbReference type="InterPro" id="IPR039532">
    <property type="entry name" value="TetR_C_Firmicutes"/>
</dbReference>
<protein>
    <submittedName>
        <fullName evidence="4">TetR/AcrR family transcriptional regulator</fullName>
    </submittedName>
</protein>
<dbReference type="SUPFAM" id="SSF46689">
    <property type="entry name" value="Homeodomain-like"/>
    <property type="match status" value="1"/>
</dbReference>
<sequence>MARLKNLTERGRETQRELRNITIQLILEKGYENVTVKDITERAGIDRSTFYLHYKDKQDLLEQNQKQVIDELFERCRQTAQMEDRLRIVFKHIAENAAIYRVMLTTEDGSALYLRMHDYIVEQLRTVMQERVAQQGLTPDVPLEMLANYYTGALRGAAVWWLAQGMPCPPEQMVRLFQRLMLQGISAVGGPPVRPEA</sequence>
<evidence type="ECO:0000313" key="4">
    <source>
        <dbReference type="EMBL" id="UFP96204.1"/>
    </source>
</evidence>
<reference evidence="4 5" key="1">
    <citation type="journal article" date="2021" name="Genome Biol. Evol.">
        <title>Complete Genome Sequencing of a Novel Gloeobacter Species from a Waterfall Cave in Mexico.</title>
        <authorList>
            <person name="Saw J.H."/>
            <person name="Cardona T."/>
            <person name="Montejano G."/>
        </authorList>
    </citation>
    <scope>NUCLEOTIDE SEQUENCE [LARGE SCALE GENOMIC DNA]</scope>
    <source>
        <strain evidence="4">MG652769</strain>
    </source>
</reference>